<name>A0A7K1UE97_9BACT</name>
<accession>A0A7K1UE97</accession>
<sequence>METEKQRISELCKAFRLGGINNGIKTLITEAEQQEMGYVKFLSHLLETEATYRSVKDLNKREKVAGLPQMSNLNHYKTDSEAEISPSRLKQLRELNWLDQLFNIVLMGPSGTGKTYLAAGLCRDAVKAGYNAYFKRMDDLVNMLKTKDFVKTQQVEYKRLLKANLLVIDDIMLFPLEKNIAISFFNFINQIYESTSIIITTNKKPSDWSKQLDDEVLATALLDRLLYHCEVINFSGESYRLKNRKTIFEGY</sequence>
<dbReference type="Proteomes" id="UP000461730">
    <property type="component" value="Unassembled WGS sequence"/>
</dbReference>
<proteinExistence type="inferred from homology"/>
<organism evidence="5 6">
    <name type="scientific">Chitinophaga tropicalis</name>
    <dbReference type="NCBI Taxonomy" id="2683588"/>
    <lineage>
        <taxon>Bacteria</taxon>
        <taxon>Pseudomonadati</taxon>
        <taxon>Bacteroidota</taxon>
        <taxon>Chitinophagia</taxon>
        <taxon>Chitinophagales</taxon>
        <taxon>Chitinophagaceae</taxon>
        <taxon>Chitinophaga</taxon>
    </lineage>
</organism>
<gene>
    <name evidence="5" type="ORF">GO493_30635</name>
</gene>
<evidence type="ECO:0000259" key="4">
    <source>
        <dbReference type="SMART" id="SM00382"/>
    </source>
</evidence>
<dbReference type="InterPro" id="IPR027417">
    <property type="entry name" value="P-loop_NTPase"/>
</dbReference>
<evidence type="ECO:0000256" key="3">
    <source>
        <dbReference type="ARBA" id="ARBA00022840"/>
    </source>
</evidence>
<dbReference type="EMBL" id="WRXN01000039">
    <property type="protein sequence ID" value="MVT12646.1"/>
    <property type="molecule type" value="Genomic_DNA"/>
</dbReference>
<evidence type="ECO:0000256" key="2">
    <source>
        <dbReference type="ARBA" id="ARBA00022741"/>
    </source>
</evidence>
<dbReference type="SMART" id="SM00382">
    <property type="entry name" value="AAA"/>
    <property type="match status" value="1"/>
</dbReference>
<dbReference type="InterPro" id="IPR003593">
    <property type="entry name" value="AAA+_ATPase"/>
</dbReference>
<reference evidence="5 6" key="1">
    <citation type="submission" date="2019-12" db="EMBL/GenBank/DDBJ databases">
        <title>Chitinophaga sp. strain ysch24 (GDMCC 1.1355), whole genome shotgun sequence.</title>
        <authorList>
            <person name="Zhang X."/>
        </authorList>
    </citation>
    <scope>NUCLEOTIDE SEQUENCE [LARGE SCALE GENOMIC DNA]</scope>
    <source>
        <strain evidence="6">ysch24</strain>
    </source>
</reference>
<dbReference type="Pfam" id="PF01695">
    <property type="entry name" value="IstB_IS21"/>
    <property type="match status" value="1"/>
</dbReference>
<comment type="caution">
    <text evidence="5">The sequence shown here is derived from an EMBL/GenBank/DDBJ whole genome shotgun (WGS) entry which is preliminary data.</text>
</comment>
<dbReference type="InterPro" id="IPR047661">
    <property type="entry name" value="IstB"/>
</dbReference>
<dbReference type="GO" id="GO:0005524">
    <property type="term" value="F:ATP binding"/>
    <property type="evidence" value="ECO:0007669"/>
    <property type="project" value="UniProtKB-KW"/>
</dbReference>
<protein>
    <submittedName>
        <fullName evidence="5">ATP-binding protein</fullName>
    </submittedName>
</protein>
<comment type="similarity">
    <text evidence="1">Belongs to the IS21/IS1162 putative ATP-binding protein family.</text>
</comment>
<evidence type="ECO:0000313" key="6">
    <source>
        <dbReference type="Proteomes" id="UP000461730"/>
    </source>
</evidence>
<dbReference type="PIRSF" id="PIRSF003073">
    <property type="entry name" value="DNAC_TnpB_IstB"/>
    <property type="match status" value="1"/>
</dbReference>
<keyword evidence="2" id="KW-0547">Nucleotide-binding</keyword>
<dbReference type="PANTHER" id="PTHR30050">
    <property type="entry name" value="CHROMOSOMAL REPLICATION INITIATOR PROTEIN DNAA"/>
    <property type="match status" value="1"/>
</dbReference>
<keyword evidence="6" id="KW-1185">Reference proteome</keyword>
<feature type="domain" description="AAA+ ATPase" evidence="4">
    <location>
        <begin position="100"/>
        <end position="233"/>
    </location>
</feature>
<dbReference type="SUPFAM" id="SSF52540">
    <property type="entry name" value="P-loop containing nucleoside triphosphate hydrolases"/>
    <property type="match status" value="1"/>
</dbReference>
<dbReference type="InterPro" id="IPR028350">
    <property type="entry name" value="DNAC/IstB-like"/>
</dbReference>
<dbReference type="PANTHER" id="PTHR30050:SF4">
    <property type="entry name" value="ATP-BINDING PROTEIN RV3427C IN INSERTION SEQUENCE-RELATED"/>
    <property type="match status" value="1"/>
</dbReference>
<evidence type="ECO:0000313" key="5">
    <source>
        <dbReference type="EMBL" id="MVT12646.1"/>
    </source>
</evidence>
<dbReference type="GO" id="GO:0006260">
    <property type="term" value="P:DNA replication"/>
    <property type="evidence" value="ECO:0007669"/>
    <property type="project" value="TreeGrafter"/>
</dbReference>
<dbReference type="AlphaFoldDB" id="A0A7K1UE97"/>
<dbReference type="RefSeq" id="WP_157310061.1">
    <property type="nucleotide sequence ID" value="NZ_WRXN01000039.1"/>
</dbReference>
<keyword evidence="3 5" id="KW-0067">ATP-binding</keyword>
<evidence type="ECO:0000256" key="1">
    <source>
        <dbReference type="ARBA" id="ARBA00008059"/>
    </source>
</evidence>
<dbReference type="Gene3D" id="3.40.50.300">
    <property type="entry name" value="P-loop containing nucleotide triphosphate hydrolases"/>
    <property type="match status" value="1"/>
</dbReference>
<dbReference type="NCBIfam" id="NF038214">
    <property type="entry name" value="IS21_help_AAA"/>
    <property type="match status" value="1"/>
</dbReference>
<dbReference type="InterPro" id="IPR002611">
    <property type="entry name" value="IstB_ATP-bd"/>
</dbReference>
<dbReference type="CDD" id="cd00009">
    <property type="entry name" value="AAA"/>
    <property type="match status" value="1"/>
</dbReference>